<evidence type="ECO:0008006" key="8">
    <source>
        <dbReference type="Google" id="ProtNLM"/>
    </source>
</evidence>
<keyword evidence="6" id="KW-0012">Acyltransferase</keyword>
<dbReference type="AlphaFoldDB" id="X0UQY3"/>
<proteinExistence type="predicted"/>
<dbReference type="GO" id="GO:0016746">
    <property type="term" value="F:acyltransferase activity"/>
    <property type="evidence" value="ECO:0007669"/>
    <property type="project" value="UniProtKB-KW"/>
</dbReference>
<keyword evidence="2" id="KW-1003">Cell membrane</keyword>
<comment type="subcellular location">
    <subcellularLocation>
        <location evidence="1">Cell inner membrane</location>
    </subcellularLocation>
</comment>
<feature type="non-terminal residue" evidence="7">
    <location>
        <position position="1"/>
    </location>
</feature>
<evidence type="ECO:0000256" key="4">
    <source>
        <dbReference type="ARBA" id="ARBA00022679"/>
    </source>
</evidence>
<evidence type="ECO:0000256" key="2">
    <source>
        <dbReference type="ARBA" id="ARBA00022475"/>
    </source>
</evidence>
<reference evidence="7" key="1">
    <citation type="journal article" date="2014" name="Front. Microbiol.">
        <title>High frequency of phylogenetically diverse reductive dehalogenase-homologous genes in deep subseafloor sedimentary metagenomes.</title>
        <authorList>
            <person name="Kawai M."/>
            <person name="Futagami T."/>
            <person name="Toyoda A."/>
            <person name="Takaki Y."/>
            <person name="Nishi S."/>
            <person name="Hori S."/>
            <person name="Arai W."/>
            <person name="Tsubouchi T."/>
            <person name="Morono Y."/>
            <person name="Uchiyama I."/>
            <person name="Ito T."/>
            <person name="Fujiyama A."/>
            <person name="Inagaki F."/>
            <person name="Takami H."/>
        </authorList>
    </citation>
    <scope>NUCLEOTIDE SEQUENCE</scope>
    <source>
        <strain evidence="7">Expedition CK06-06</strain>
    </source>
</reference>
<evidence type="ECO:0000256" key="6">
    <source>
        <dbReference type="ARBA" id="ARBA00023315"/>
    </source>
</evidence>
<keyword evidence="5" id="KW-0472">Membrane</keyword>
<name>X0UQY3_9ZZZZ</name>
<gene>
    <name evidence="7" type="ORF">S01H1_40696</name>
</gene>
<organism evidence="7">
    <name type="scientific">marine sediment metagenome</name>
    <dbReference type="NCBI Taxonomy" id="412755"/>
    <lineage>
        <taxon>unclassified sequences</taxon>
        <taxon>metagenomes</taxon>
        <taxon>ecological metagenomes</taxon>
    </lineage>
</organism>
<sequence>HLFLLVVEVAHTPRKIHETNWRDHVRLGNSEIVVGELLSDRPTILVTAHVGNFEVGGYVLGLFGFPTHTVARTLDNPHIDRFLNDFRGKTGQFIIPKNGGFDQIVAVLENSGVMTFLADQHAGRKGCWVDFFDRPASAHKAIALLSLDYDAPIVASYIRRLGRPLQFEVVTSAARNPRSDDGTPSTVSELTQWYTNQLEGFVREVPNQYWWIHNRWKDPRPRRKRVLPAA</sequence>
<dbReference type="GO" id="GO:0008610">
    <property type="term" value="P:lipid biosynthetic process"/>
    <property type="evidence" value="ECO:0007669"/>
    <property type="project" value="UniProtKB-ARBA"/>
</dbReference>
<evidence type="ECO:0000313" key="7">
    <source>
        <dbReference type="EMBL" id="GAG08085.1"/>
    </source>
</evidence>
<dbReference type="GO" id="GO:1901137">
    <property type="term" value="P:carbohydrate derivative biosynthetic process"/>
    <property type="evidence" value="ECO:0007669"/>
    <property type="project" value="UniProtKB-ARBA"/>
</dbReference>
<protein>
    <recommendedName>
        <fullName evidence="8">Lipid A biosynthesis acyltransferase</fullName>
    </recommendedName>
</protein>
<keyword evidence="4" id="KW-0808">Transferase</keyword>
<dbReference type="EMBL" id="BARS01025779">
    <property type="protein sequence ID" value="GAG08085.1"/>
    <property type="molecule type" value="Genomic_DNA"/>
</dbReference>
<evidence type="ECO:0000256" key="1">
    <source>
        <dbReference type="ARBA" id="ARBA00004533"/>
    </source>
</evidence>
<dbReference type="PANTHER" id="PTHR30606:SF10">
    <property type="entry name" value="PHOSPHATIDYLINOSITOL MANNOSIDE ACYLTRANSFERASE"/>
    <property type="match status" value="1"/>
</dbReference>
<dbReference type="CDD" id="cd07984">
    <property type="entry name" value="LPLAT_LABLAT-like"/>
    <property type="match status" value="1"/>
</dbReference>
<comment type="caution">
    <text evidence="7">The sequence shown here is derived from an EMBL/GenBank/DDBJ whole genome shotgun (WGS) entry which is preliminary data.</text>
</comment>
<dbReference type="PANTHER" id="PTHR30606">
    <property type="entry name" value="LIPID A BIOSYNTHESIS LAUROYL ACYLTRANSFERASE"/>
    <property type="match status" value="1"/>
</dbReference>
<keyword evidence="3" id="KW-0997">Cell inner membrane</keyword>
<dbReference type="GO" id="GO:0005886">
    <property type="term" value="C:plasma membrane"/>
    <property type="evidence" value="ECO:0007669"/>
    <property type="project" value="UniProtKB-SubCell"/>
</dbReference>
<accession>X0UQY3</accession>
<evidence type="ECO:0000256" key="5">
    <source>
        <dbReference type="ARBA" id="ARBA00023136"/>
    </source>
</evidence>
<dbReference type="Pfam" id="PF03279">
    <property type="entry name" value="Lip_A_acyltrans"/>
    <property type="match status" value="1"/>
</dbReference>
<dbReference type="InterPro" id="IPR004960">
    <property type="entry name" value="LipA_acyltrans"/>
</dbReference>
<evidence type="ECO:0000256" key="3">
    <source>
        <dbReference type="ARBA" id="ARBA00022519"/>
    </source>
</evidence>